<evidence type="ECO:0000313" key="1">
    <source>
        <dbReference type="EMBL" id="GAQ64048.1"/>
    </source>
</evidence>
<comment type="caution">
    <text evidence="1">The sequence shown here is derived from an EMBL/GenBank/DDBJ whole genome shotgun (WGS) entry which is preliminary data.</text>
</comment>
<dbReference type="EMBL" id="BCMM01000021">
    <property type="protein sequence ID" value="GAQ64048.1"/>
    <property type="molecule type" value="Genomic_DNA"/>
</dbReference>
<proteinExistence type="predicted"/>
<protein>
    <submittedName>
        <fullName evidence="1">Uncharacterized protein</fullName>
    </submittedName>
</protein>
<accession>A0A100JQZ7</accession>
<organism evidence="1 2">
    <name type="scientific">Streptomyces scabiei</name>
    <dbReference type="NCBI Taxonomy" id="1930"/>
    <lineage>
        <taxon>Bacteria</taxon>
        <taxon>Bacillati</taxon>
        <taxon>Actinomycetota</taxon>
        <taxon>Actinomycetes</taxon>
        <taxon>Kitasatosporales</taxon>
        <taxon>Streptomycetaceae</taxon>
        <taxon>Streptomyces</taxon>
    </lineage>
</organism>
<name>A0A100JQZ7_STRSC</name>
<dbReference type="OrthoDB" id="4227493at2"/>
<reference evidence="1 2" key="2">
    <citation type="journal article" date="2016" name="Genome Announc.">
        <title>Draft Genome Sequences of Streptomyces scabiei S58, Streptomyces turgidiscabies T45, and Streptomyces acidiscabies a10, the Pathogens of Potato Common Scab, Isolated in Japan.</title>
        <authorList>
            <person name="Tomihama T."/>
            <person name="Nishi Y."/>
            <person name="Sakai M."/>
            <person name="Ikenaga M."/>
            <person name="Okubo T."/>
            <person name="Ikeda S."/>
        </authorList>
    </citation>
    <scope>NUCLEOTIDE SEQUENCE [LARGE SCALE GENOMIC DNA]</scope>
    <source>
        <strain evidence="1 2">S58</strain>
    </source>
</reference>
<reference evidence="2" key="3">
    <citation type="submission" date="2016-02" db="EMBL/GenBank/DDBJ databases">
        <title>Draft genome of pathogenic Streptomyces sp. in Japan.</title>
        <authorList>
            <person name="Tomihama T."/>
            <person name="Ikenaga M."/>
            <person name="Sakai M."/>
            <person name="Okubo T."/>
            <person name="Ikeda S."/>
        </authorList>
    </citation>
    <scope>NUCLEOTIDE SEQUENCE [LARGE SCALE GENOMIC DNA]</scope>
    <source>
        <strain evidence="2">S58</strain>
    </source>
</reference>
<gene>
    <name evidence="1" type="ORF">SsS58_04438</name>
</gene>
<dbReference type="RefSeq" id="WP_059081597.1">
    <property type="nucleotide sequence ID" value="NZ_BCMM01000021.1"/>
</dbReference>
<dbReference type="Proteomes" id="UP000067448">
    <property type="component" value="Unassembled WGS sequence"/>
</dbReference>
<evidence type="ECO:0000313" key="2">
    <source>
        <dbReference type="Proteomes" id="UP000067448"/>
    </source>
</evidence>
<sequence>MAGSRTATGNQSGDGEVFEFNLNAVEAETELRPFRFMWASKQNPNRRFTMQHLAALNVWPLLAGADGGDASAMMAAFETALGEDQWEEFQKQPLPQYKMEALFKAYRKHCGTDPGESPASSDS</sequence>
<reference evidence="2" key="1">
    <citation type="submission" date="2015-11" db="EMBL/GenBank/DDBJ databases">
        <authorList>
            <consortium name="Cross-ministerial Strategic Innovation Promotion Program (SIP) consortium"/>
            <person name="Tomihama T."/>
            <person name="Ikenaga M."/>
            <person name="Sakai M."/>
            <person name="Okubo T."/>
            <person name="Ikeda S."/>
        </authorList>
    </citation>
    <scope>NUCLEOTIDE SEQUENCE [LARGE SCALE GENOMIC DNA]</scope>
    <source>
        <strain evidence="2">S58</strain>
    </source>
</reference>
<dbReference type="AlphaFoldDB" id="A0A100JQZ7"/>